<dbReference type="RefSeq" id="WP_045921997.1">
    <property type="nucleotide sequence ID" value="NZ_JAAEDY010000004.1"/>
</dbReference>
<keyword evidence="3" id="KW-1185">Reference proteome</keyword>
<dbReference type="SMART" id="SM00530">
    <property type="entry name" value="HTH_XRE"/>
    <property type="match status" value="1"/>
</dbReference>
<gene>
    <name evidence="2" type="ORF">JG29_00740</name>
</gene>
<dbReference type="STRING" id="1218508.JG29_00740"/>
<dbReference type="GO" id="GO:0003677">
    <property type="term" value="F:DNA binding"/>
    <property type="evidence" value="ECO:0007669"/>
    <property type="project" value="UniProtKB-KW"/>
</dbReference>
<evidence type="ECO:0000313" key="3">
    <source>
        <dbReference type="Proteomes" id="UP000033695"/>
    </source>
</evidence>
<evidence type="ECO:0000259" key="1">
    <source>
        <dbReference type="PROSITE" id="PS50943"/>
    </source>
</evidence>
<organism evidence="2 3">
    <name type="scientific">Bombilactobacillus mellis</name>
    <dbReference type="NCBI Taxonomy" id="1218508"/>
    <lineage>
        <taxon>Bacteria</taxon>
        <taxon>Bacillati</taxon>
        <taxon>Bacillota</taxon>
        <taxon>Bacilli</taxon>
        <taxon>Lactobacillales</taxon>
        <taxon>Lactobacillaceae</taxon>
        <taxon>Bombilactobacillus</taxon>
    </lineage>
</organism>
<reference evidence="2 3" key="1">
    <citation type="submission" date="2014-12" db="EMBL/GenBank/DDBJ databases">
        <title>Comparative genomics of the lactic acid bacteria isolated from the honey bee gut.</title>
        <authorList>
            <person name="Ellegaard K.M."/>
            <person name="Tamarit D."/>
            <person name="Javelind E."/>
            <person name="Olofsson T."/>
            <person name="Andersson S.G."/>
            <person name="Vasquez A."/>
        </authorList>
    </citation>
    <scope>NUCLEOTIDE SEQUENCE [LARGE SCALE GENOMIC DNA]</scope>
    <source>
        <strain evidence="2 3">Hon2</strain>
    </source>
</reference>
<dbReference type="CDD" id="cd00093">
    <property type="entry name" value="HTH_XRE"/>
    <property type="match status" value="1"/>
</dbReference>
<proteinExistence type="predicted"/>
<dbReference type="Gene3D" id="1.10.260.40">
    <property type="entry name" value="lambda repressor-like DNA-binding domains"/>
    <property type="match status" value="1"/>
</dbReference>
<evidence type="ECO:0000313" key="2">
    <source>
        <dbReference type="EMBL" id="KJY51031.1"/>
    </source>
</evidence>
<dbReference type="EMBL" id="JXBZ01000002">
    <property type="protein sequence ID" value="KJY51031.1"/>
    <property type="molecule type" value="Genomic_DNA"/>
</dbReference>
<comment type="caution">
    <text evidence="2">The sequence shown here is derived from an EMBL/GenBank/DDBJ whole genome shotgun (WGS) entry which is preliminary data.</text>
</comment>
<dbReference type="PATRIC" id="fig|1218508.4.peg.78"/>
<dbReference type="HOGENOM" id="CLU_066192_44_5_9"/>
<dbReference type="AlphaFoldDB" id="A0A0F4L0D8"/>
<feature type="domain" description="HTH cro/C1-type" evidence="1">
    <location>
        <begin position="5"/>
        <end position="59"/>
    </location>
</feature>
<sequence>MRIWLKNIRKGLHMTQYSVAAMAGIKRPYYSFIESGKRRPSPQVAQKIAEIMHFDWTRFFVDK</sequence>
<dbReference type="InterPro" id="IPR001387">
    <property type="entry name" value="Cro/C1-type_HTH"/>
</dbReference>
<dbReference type="InterPro" id="IPR010982">
    <property type="entry name" value="Lambda_DNA-bd_dom_sf"/>
</dbReference>
<dbReference type="SUPFAM" id="SSF47413">
    <property type="entry name" value="lambda repressor-like DNA-binding domains"/>
    <property type="match status" value="1"/>
</dbReference>
<dbReference type="Pfam" id="PF01381">
    <property type="entry name" value="HTH_3"/>
    <property type="match status" value="1"/>
</dbReference>
<accession>A0A0F4L0D8</accession>
<name>A0A0F4L0D8_9LACO</name>
<dbReference type="OrthoDB" id="1859224at2"/>
<keyword evidence="2" id="KW-0238">DNA-binding</keyword>
<dbReference type="Proteomes" id="UP000033695">
    <property type="component" value="Unassembled WGS sequence"/>
</dbReference>
<protein>
    <submittedName>
        <fullName evidence="2">DNA-binding helix-turn-helix protein</fullName>
    </submittedName>
</protein>
<dbReference type="PROSITE" id="PS50943">
    <property type="entry name" value="HTH_CROC1"/>
    <property type="match status" value="1"/>
</dbReference>